<evidence type="ECO:0000259" key="2">
    <source>
        <dbReference type="Pfam" id="PF13485"/>
    </source>
</evidence>
<evidence type="ECO:0000313" key="3">
    <source>
        <dbReference type="EMBL" id="MCS1395981.1"/>
    </source>
</evidence>
<sequence>MFKLRSCYLILVLLLTACTQEAVIPKEQEKNDDNIVVTPDGKITFEIIKNIEISQSKVESLKDELLIAYHDIQNSIQTDYVPSERIKVYLNAGNDLSWGLRSEIYLYGVKSNFYPLVHELTHSILGYGNNFDASNGYFTQEGFATYMEDKYGKSSYTNQFVKSFIDSNTLLPISNLIDPTQDDSYFRPDITSETRFTLMRMSYIHSASFINYLIETYGLEKFEKIYNEKNVANKIEEVYGKNVSEIEKEWVAFIKRSPEPTKEEKIKMRNYSELTSSLINQIDAKYFSRDTTND</sequence>
<evidence type="ECO:0000256" key="1">
    <source>
        <dbReference type="SAM" id="SignalP"/>
    </source>
</evidence>
<accession>A0ABT2DPQ0</accession>
<feature type="chain" id="PRO_5046428535" description="Peptidase MA-like domain-containing protein" evidence="1">
    <location>
        <begin position="23"/>
        <end position="294"/>
    </location>
</feature>
<dbReference type="Gene3D" id="1.10.390.10">
    <property type="entry name" value="Neutral Protease Domain 2"/>
    <property type="match status" value="1"/>
</dbReference>
<dbReference type="Proteomes" id="UP001525021">
    <property type="component" value="Unassembled WGS sequence"/>
</dbReference>
<dbReference type="Pfam" id="PF13485">
    <property type="entry name" value="Peptidase_MA_2"/>
    <property type="match status" value="1"/>
</dbReference>
<organism evidence="3 4">
    <name type="scientific">Lysinibacillus pinottii</name>
    <dbReference type="NCBI Taxonomy" id="2973932"/>
    <lineage>
        <taxon>Bacteria</taxon>
        <taxon>Bacillati</taxon>
        <taxon>Bacillota</taxon>
        <taxon>Bacilli</taxon>
        <taxon>Bacillales</taxon>
        <taxon>Bacillaceae</taxon>
        <taxon>Lysinibacillus</taxon>
    </lineage>
</organism>
<evidence type="ECO:0000313" key="4">
    <source>
        <dbReference type="Proteomes" id="UP001525021"/>
    </source>
</evidence>
<dbReference type="InterPro" id="IPR039568">
    <property type="entry name" value="Peptidase_MA-like_dom"/>
</dbReference>
<proteinExistence type="predicted"/>
<dbReference type="RefSeq" id="WP_012294739.1">
    <property type="nucleotide sequence ID" value="NZ_JANTOO010000010.1"/>
</dbReference>
<gene>
    <name evidence="3" type="ORF">NXZ79_08010</name>
</gene>
<comment type="caution">
    <text evidence="3">The sequence shown here is derived from an EMBL/GenBank/DDBJ whole genome shotgun (WGS) entry which is preliminary data.</text>
</comment>
<keyword evidence="4" id="KW-1185">Reference proteome</keyword>
<dbReference type="SUPFAM" id="SSF55486">
    <property type="entry name" value="Metalloproteases ('zincins'), catalytic domain"/>
    <property type="match status" value="1"/>
</dbReference>
<name>A0ABT2DPQ0_9BACI</name>
<dbReference type="PROSITE" id="PS51257">
    <property type="entry name" value="PROKAR_LIPOPROTEIN"/>
    <property type="match status" value="1"/>
</dbReference>
<feature type="signal peptide" evidence="1">
    <location>
        <begin position="1"/>
        <end position="22"/>
    </location>
</feature>
<dbReference type="InterPro" id="IPR027268">
    <property type="entry name" value="Peptidase_M4/M1_CTD_sf"/>
</dbReference>
<protein>
    <recommendedName>
        <fullName evidence="2">Peptidase MA-like domain-containing protein</fullName>
    </recommendedName>
</protein>
<feature type="domain" description="Peptidase MA-like" evidence="2">
    <location>
        <begin position="116"/>
        <end position="255"/>
    </location>
</feature>
<reference evidence="3 4" key="1">
    <citation type="submission" date="2022-08" db="EMBL/GenBank/DDBJ databases">
        <title>Lysinibacillus sequencing.</title>
        <authorList>
            <person name="Dunlap C."/>
        </authorList>
    </citation>
    <scope>NUCLEOTIDE SEQUENCE [LARGE SCALE GENOMIC DNA]</scope>
    <source>
        <strain evidence="3 4">PB211</strain>
    </source>
</reference>
<keyword evidence="1" id="KW-0732">Signal</keyword>
<dbReference type="EMBL" id="JANTOO010000010">
    <property type="protein sequence ID" value="MCS1395981.1"/>
    <property type="molecule type" value="Genomic_DNA"/>
</dbReference>